<evidence type="ECO:0000313" key="2">
    <source>
        <dbReference type="EMBL" id="KAL2526238.1"/>
    </source>
</evidence>
<feature type="region of interest" description="Disordered" evidence="1">
    <location>
        <begin position="122"/>
        <end position="141"/>
    </location>
</feature>
<evidence type="ECO:0000313" key="3">
    <source>
        <dbReference type="Proteomes" id="UP001604336"/>
    </source>
</evidence>
<feature type="compositionally biased region" description="Basic residues" evidence="1">
    <location>
        <begin position="8"/>
        <end position="19"/>
    </location>
</feature>
<dbReference type="EMBL" id="JBFOLK010000003">
    <property type="protein sequence ID" value="KAL2526238.1"/>
    <property type="molecule type" value="Genomic_DNA"/>
</dbReference>
<feature type="compositionally biased region" description="Basic residues" evidence="1">
    <location>
        <begin position="85"/>
        <end position="94"/>
    </location>
</feature>
<reference evidence="3" key="1">
    <citation type="submission" date="2024-07" db="EMBL/GenBank/DDBJ databases">
        <title>Two chromosome-level genome assemblies of Korean endemic species Abeliophyllum distichum and Forsythia ovata (Oleaceae).</title>
        <authorList>
            <person name="Jang H."/>
        </authorList>
    </citation>
    <scope>NUCLEOTIDE SEQUENCE [LARGE SCALE GENOMIC DNA]</scope>
</reference>
<accession>A0ABD1UNE5</accession>
<evidence type="ECO:0000256" key="1">
    <source>
        <dbReference type="SAM" id="MobiDB-lite"/>
    </source>
</evidence>
<gene>
    <name evidence="2" type="ORF">Adt_11292</name>
</gene>
<keyword evidence="3" id="KW-1185">Reference proteome</keyword>
<proteinExistence type="predicted"/>
<dbReference type="Proteomes" id="UP001604336">
    <property type="component" value="Unassembled WGS sequence"/>
</dbReference>
<feature type="compositionally biased region" description="Polar residues" evidence="1">
    <location>
        <begin position="96"/>
        <end position="110"/>
    </location>
</feature>
<feature type="compositionally biased region" description="Polar residues" evidence="1">
    <location>
        <begin position="20"/>
        <end position="33"/>
    </location>
</feature>
<name>A0ABD1UNE5_9LAMI</name>
<comment type="caution">
    <text evidence="2">The sequence shown here is derived from an EMBL/GenBank/DDBJ whole genome shotgun (WGS) entry which is preliminary data.</text>
</comment>
<feature type="region of interest" description="Disordered" evidence="1">
    <location>
        <begin position="63"/>
        <end position="110"/>
    </location>
</feature>
<dbReference type="AlphaFoldDB" id="A0ABD1UNE5"/>
<sequence length="141" mass="15729">MASSRSGSKSRCKAKRRRNLSGSKRNCGINNETTKPEKKKLTAAKIKAHFEKRHQHYTQGLYEDTHVQRVEDTDDEFVPPLTRRPPSKSKKHGRVASSSQNSTEIVQTAQTDTVDAHINLENKMGKGSSHNSCGGKLDKNV</sequence>
<protein>
    <submittedName>
        <fullName evidence="2">Uncharacterized protein</fullName>
    </submittedName>
</protein>
<feature type="region of interest" description="Disordered" evidence="1">
    <location>
        <begin position="1"/>
        <end position="40"/>
    </location>
</feature>
<organism evidence="2 3">
    <name type="scientific">Abeliophyllum distichum</name>
    <dbReference type="NCBI Taxonomy" id="126358"/>
    <lineage>
        <taxon>Eukaryota</taxon>
        <taxon>Viridiplantae</taxon>
        <taxon>Streptophyta</taxon>
        <taxon>Embryophyta</taxon>
        <taxon>Tracheophyta</taxon>
        <taxon>Spermatophyta</taxon>
        <taxon>Magnoliopsida</taxon>
        <taxon>eudicotyledons</taxon>
        <taxon>Gunneridae</taxon>
        <taxon>Pentapetalae</taxon>
        <taxon>asterids</taxon>
        <taxon>lamiids</taxon>
        <taxon>Lamiales</taxon>
        <taxon>Oleaceae</taxon>
        <taxon>Forsythieae</taxon>
        <taxon>Abeliophyllum</taxon>
    </lineage>
</organism>